<feature type="transmembrane region" description="Helical" evidence="12">
    <location>
        <begin position="16"/>
        <end position="38"/>
    </location>
</feature>
<dbReference type="Pfam" id="PF20266">
    <property type="entry name" value="Mab-21_C"/>
    <property type="match status" value="1"/>
</dbReference>
<dbReference type="Gene3D" id="1.10.1410.40">
    <property type="match status" value="1"/>
</dbReference>
<dbReference type="GO" id="GO:0005525">
    <property type="term" value="F:GTP binding"/>
    <property type="evidence" value="ECO:0007669"/>
    <property type="project" value="UniProtKB-KW"/>
</dbReference>
<protein>
    <recommendedName>
        <fullName evidence="17">Mab-21-like nucleotidyltransferase domain-containing protein</fullName>
    </recommendedName>
</protein>
<dbReference type="PANTHER" id="PTHR10656">
    <property type="entry name" value="CELL FATE DETERMINING PROTEIN MAB21-RELATED"/>
    <property type="match status" value="1"/>
</dbReference>
<keyword evidence="12" id="KW-0472">Membrane</keyword>
<feature type="domain" description="Mab-21-like nucleotidyltransferase" evidence="13">
    <location>
        <begin position="154"/>
        <end position="359"/>
    </location>
</feature>
<evidence type="ECO:0000256" key="2">
    <source>
        <dbReference type="ARBA" id="ARBA00001946"/>
    </source>
</evidence>
<gene>
    <name evidence="15" type="ORF">BINO364_LOCUS7114</name>
</gene>
<dbReference type="InterPro" id="IPR046903">
    <property type="entry name" value="Mab-21-like_nuc_Trfase"/>
</dbReference>
<feature type="domain" description="Mab-21-like HhH/H2TH-like" evidence="14">
    <location>
        <begin position="363"/>
        <end position="453"/>
    </location>
</feature>
<proteinExistence type="inferred from homology"/>
<evidence type="ECO:0000256" key="4">
    <source>
        <dbReference type="ARBA" id="ARBA00022679"/>
    </source>
</evidence>
<comment type="cofactor">
    <cofactor evidence="2">
        <name>Mg(2+)</name>
        <dbReference type="ChEBI" id="CHEBI:18420"/>
    </cofactor>
</comment>
<dbReference type="GO" id="GO:0016779">
    <property type="term" value="F:nucleotidyltransferase activity"/>
    <property type="evidence" value="ECO:0007669"/>
    <property type="project" value="UniProtKB-KW"/>
</dbReference>
<dbReference type="Gene3D" id="3.30.460.90">
    <property type="match status" value="1"/>
</dbReference>
<evidence type="ECO:0000256" key="5">
    <source>
        <dbReference type="ARBA" id="ARBA00022695"/>
    </source>
</evidence>
<keyword evidence="8" id="KW-0067">ATP-binding</keyword>
<evidence type="ECO:0000256" key="6">
    <source>
        <dbReference type="ARBA" id="ARBA00022723"/>
    </source>
</evidence>
<evidence type="ECO:0000256" key="3">
    <source>
        <dbReference type="ARBA" id="ARBA00008307"/>
    </source>
</evidence>
<evidence type="ECO:0000256" key="12">
    <source>
        <dbReference type="SAM" id="Phobius"/>
    </source>
</evidence>
<keyword evidence="10" id="KW-0342">GTP-binding</keyword>
<dbReference type="Proteomes" id="UP000838878">
    <property type="component" value="Chromosome 2"/>
</dbReference>
<keyword evidence="7" id="KW-0547">Nucleotide-binding</keyword>
<evidence type="ECO:0000256" key="8">
    <source>
        <dbReference type="ARBA" id="ARBA00022840"/>
    </source>
</evidence>
<accession>A0A8J9YC61</accession>
<name>A0A8J9YC61_9NEOP</name>
<dbReference type="GO" id="GO:0046872">
    <property type="term" value="F:metal ion binding"/>
    <property type="evidence" value="ECO:0007669"/>
    <property type="project" value="UniProtKB-KW"/>
</dbReference>
<keyword evidence="12" id="KW-1133">Transmembrane helix</keyword>
<keyword evidence="9" id="KW-0460">Magnesium</keyword>
<evidence type="ECO:0008006" key="17">
    <source>
        <dbReference type="Google" id="ProtNLM"/>
    </source>
</evidence>
<evidence type="ECO:0000256" key="10">
    <source>
        <dbReference type="ARBA" id="ARBA00023134"/>
    </source>
</evidence>
<keyword evidence="4" id="KW-0808">Transferase</keyword>
<evidence type="ECO:0000259" key="13">
    <source>
        <dbReference type="Pfam" id="PF03281"/>
    </source>
</evidence>
<dbReference type="InterPro" id="IPR024810">
    <property type="entry name" value="MAB21L/cGLR"/>
</dbReference>
<reference evidence="15" key="1">
    <citation type="submission" date="2021-12" db="EMBL/GenBank/DDBJ databases">
        <authorList>
            <person name="Martin H S."/>
        </authorList>
    </citation>
    <scope>NUCLEOTIDE SEQUENCE</scope>
</reference>
<keyword evidence="11" id="KW-0464">Manganese</keyword>
<dbReference type="OrthoDB" id="6054650at2759"/>
<keyword evidence="5" id="KW-0548">Nucleotidyltransferase</keyword>
<evidence type="ECO:0000313" key="16">
    <source>
        <dbReference type="Proteomes" id="UP000838878"/>
    </source>
</evidence>
<dbReference type="GO" id="GO:0005524">
    <property type="term" value="F:ATP binding"/>
    <property type="evidence" value="ECO:0007669"/>
    <property type="project" value="UniProtKB-KW"/>
</dbReference>
<dbReference type="InterPro" id="IPR046906">
    <property type="entry name" value="Mab-21_HhH/H2TH-like"/>
</dbReference>
<evidence type="ECO:0000256" key="11">
    <source>
        <dbReference type="ARBA" id="ARBA00023211"/>
    </source>
</evidence>
<comment type="cofactor">
    <cofactor evidence="1">
        <name>Mn(2+)</name>
        <dbReference type="ChEBI" id="CHEBI:29035"/>
    </cofactor>
</comment>
<keyword evidence="16" id="KW-1185">Reference proteome</keyword>
<evidence type="ECO:0000313" key="15">
    <source>
        <dbReference type="EMBL" id="CAH0720961.1"/>
    </source>
</evidence>
<keyword evidence="6" id="KW-0479">Metal-binding</keyword>
<dbReference type="AlphaFoldDB" id="A0A8J9YC61"/>
<keyword evidence="12" id="KW-0812">Transmembrane</keyword>
<comment type="similarity">
    <text evidence="3">Belongs to the mab-21 family.</text>
</comment>
<evidence type="ECO:0000256" key="9">
    <source>
        <dbReference type="ARBA" id="ARBA00022842"/>
    </source>
</evidence>
<dbReference type="Pfam" id="PF03281">
    <property type="entry name" value="Mab-21"/>
    <property type="match status" value="1"/>
</dbReference>
<evidence type="ECO:0000259" key="14">
    <source>
        <dbReference type="Pfam" id="PF20266"/>
    </source>
</evidence>
<dbReference type="SMART" id="SM01265">
    <property type="entry name" value="Mab-21"/>
    <property type="match status" value="1"/>
</dbReference>
<evidence type="ECO:0000256" key="7">
    <source>
        <dbReference type="ARBA" id="ARBA00022741"/>
    </source>
</evidence>
<sequence length="491" mass="57659">MDRNRNNNGNNNNNDWSWWQIGAAAVGAGATLGTLYALTRSSSEPSQSTPQHQEEQTPSFFGRFANDFENLFNNTKAMEDIIPQGSIPAWPHITNLNSLLSDIYDRYVALKREEFQRHYNVFTEIFGELQRNMKKVDKYYERFASDVRFAGSHFDNLRIKKPDEFDMDIVIGLPVNMRPNPYNPEDNDVVIEQNYPGYVQLRAGVQYQKLLVRDGSDCQIYRTAYEWLDERKYILRSKFVNWFKSVGYRALNEFQRVDSVPALYVNGILYKIRCSESGPAWTIIIEAPKFRLDVDLVPALKFPETRWPVGKSYRPIPAGCEREYWMVVPKPNKNGNTVHDEYRSWRIALQDQEKKLLYNTFALRKTLRLIKKLRDALGMKKIASYYIKTIFFWEIMELKYSNPLFWQSNDIATLLKHMVKKLHSALEKGEIPYFWNKSNNLIGNINQSILNEYKCKTSKLLAILEVPANYREVAKYLLDNEEYSEYKKFLF</sequence>
<feature type="non-terminal residue" evidence="15">
    <location>
        <position position="491"/>
    </location>
</feature>
<evidence type="ECO:0000256" key="1">
    <source>
        <dbReference type="ARBA" id="ARBA00001936"/>
    </source>
</evidence>
<dbReference type="EMBL" id="OV170222">
    <property type="protein sequence ID" value="CAH0720961.1"/>
    <property type="molecule type" value="Genomic_DNA"/>
</dbReference>
<dbReference type="PANTHER" id="PTHR10656:SF42">
    <property type="entry name" value="CYCLIC GMP-AMP SYNTHASE-LIKE PROTEIN-RELATED"/>
    <property type="match status" value="1"/>
</dbReference>
<organism evidence="15 16">
    <name type="scientific">Brenthis ino</name>
    <name type="common">lesser marbled fritillary</name>
    <dbReference type="NCBI Taxonomy" id="405034"/>
    <lineage>
        <taxon>Eukaryota</taxon>
        <taxon>Metazoa</taxon>
        <taxon>Ecdysozoa</taxon>
        <taxon>Arthropoda</taxon>
        <taxon>Hexapoda</taxon>
        <taxon>Insecta</taxon>
        <taxon>Pterygota</taxon>
        <taxon>Neoptera</taxon>
        <taxon>Endopterygota</taxon>
        <taxon>Lepidoptera</taxon>
        <taxon>Glossata</taxon>
        <taxon>Ditrysia</taxon>
        <taxon>Papilionoidea</taxon>
        <taxon>Nymphalidae</taxon>
        <taxon>Heliconiinae</taxon>
        <taxon>Argynnini</taxon>
        <taxon>Brenthis</taxon>
    </lineage>
</organism>